<comment type="caution">
    <text evidence="1">The sequence shown here is derived from an EMBL/GenBank/DDBJ whole genome shotgun (WGS) entry which is preliminary data.</text>
</comment>
<dbReference type="Proteomes" id="UP001396334">
    <property type="component" value="Unassembled WGS sequence"/>
</dbReference>
<sequence length="100" mass="11277">MTDLTEVARFAYFVINIAGERVKALLIKNPGNYAYLEWPNSVHAHYLVDRQELTEVGCFTDSTMRDAPRIILIPIKVSIAKYASTFKLLSNLGVHIAQHS</sequence>
<protein>
    <submittedName>
        <fullName evidence="1">Uncharacterized protein</fullName>
    </submittedName>
</protein>
<keyword evidence="2" id="KW-1185">Reference proteome</keyword>
<evidence type="ECO:0000313" key="1">
    <source>
        <dbReference type="EMBL" id="KAK8989554.1"/>
    </source>
</evidence>
<accession>A0ABR2PMM5</accession>
<reference evidence="1 2" key="1">
    <citation type="journal article" date="2024" name="G3 (Bethesda)">
        <title>Genome assembly of Hibiscus sabdariffa L. provides insights into metabolisms of medicinal natural products.</title>
        <authorList>
            <person name="Kim T."/>
        </authorList>
    </citation>
    <scope>NUCLEOTIDE SEQUENCE [LARGE SCALE GENOMIC DNA]</scope>
    <source>
        <strain evidence="1">TK-2024</strain>
        <tissue evidence="1">Old leaves</tissue>
    </source>
</reference>
<evidence type="ECO:0000313" key="2">
    <source>
        <dbReference type="Proteomes" id="UP001396334"/>
    </source>
</evidence>
<dbReference type="EMBL" id="JBBPBN010000056">
    <property type="protein sequence ID" value="KAK8989554.1"/>
    <property type="molecule type" value="Genomic_DNA"/>
</dbReference>
<organism evidence="1 2">
    <name type="scientific">Hibiscus sabdariffa</name>
    <name type="common">roselle</name>
    <dbReference type="NCBI Taxonomy" id="183260"/>
    <lineage>
        <taxon>Eukaryota</taxon>
        <taxon>Viridiplantae</taxon>
        <taxon>Streptophyta</taxon>
        <taxon>Embryophyta</taxon>
        <taxon>Tracheophyta</taxon>
        <taxon>Spermatophyta</taxon>
        <taxon>Magnoliopsida</taxon>
        <taxon>eudicotyledons</taxon>
        <taxon>Gunneridae</taxon>
        <taxon>Pentapetalae</taxon>
        <taxon>rosids</taxon>
        <taxon>malvids</taxon>
        <taxon>Malvales</taxon>
        <taxon>Malvaceae</taxon>
        <taxon>Malvoideae</taxon>
        <taxon>Hibiscus</taxon>
    </lineage>
</organism>
<proteinExistence type="predicted"/>
<gene>
    <name evidence="1" type="ORF">V6N11_063976</name>
</gene>
<name>A0ABR2PMM5_9ROSI</name>